<organism evidence="1 2">
    <name type="scientific">Candidatus Yanofskybacteria bacterium GW2011_GWD1_39_16</name>
    <dbReference type="NCBI Taxonomy" id="1619030"/>
    <lineage>
        <taxon>Bacteria</taxon>
        <taxon>Candidatus Yanofskyibacteriota</taxon>
    </lineage>
</organism>
<dbReference type="AlphaFoldDB" id="A0A837HS27"/>
<comment type="caution">
    <text evidence="1">The sequence shown here is derived from an EMBL/GenBank/DDBJ whole genome shotgun (WGS) entry which is preliminary data.</text>
</comment>
<protein>
    <submittedName>
        <fullName evidence="1">Uncharacterized protein</fullName>
    </submittedName>
</protein>
<name>A0A837HS27_9BACT</name>
<reference evidence="1 2" key="1">
    <citation type="journal article" date="2015" name="Nature">
        <title>rRNA introns, odd ribosomes, and small enigmatic genomes across a large radiation of phyla.</title>
        <authorList>
            <person name="Brown C.T."/>
            <person name="Hug L.A."/>
            <person name="Thomas B.C."/>
            <person name="Sharon I."/>
            <person name="Castelle C.J."/>
            <person name="Singh A."/>
            <person name="Wilkins M.J."/>
            <person name="Williams K.H."/>
            <person name="Banfield J.F."/>
        </authorList>
    </citation>
    <scope>NUCLEOTIDE SEQUENCE [LARGE SCALE GENOMIC DNA]</scope>
</reference>
<proteinExistence type="predicted"/>
<dbReference type="EMBL" id="LBWL01000018">
    <property type="protein sequence ID" value="KKR07953.1"/>
    <property type="molecule type" value="Genomic_DNA"/>
</dbReference>
<evidence type="ECO:0000313" key="1">
    <source>
        <dbReference type="EMBL" id="KKR07953.1"/>
    </source>
</evidence>
<evidence type="ECO:0000313" key="2">
    <source>
        <dbReference type="Proteomes" id="UP000033996"/>
    </source>
</evidence>
<sequence length="74" mass="8282">MSWLTSKISRKKLDKLIASYASDDKVFEIGVYGSPSYGIFMIKKVFGSIRKDTEEPEAFASAFFLAAIKLPLNN</sequence>
<gene>
    <name evidence="1" type="ORF">UT35_C0018G0006</name>
</gene>
<accession>A0A837HS27</accession>
<dbReference type="Proteomes" id="UP000033996">
    <property type="component" value="Unassembled WGS sequence"/>
</dbReference>